<gene>
    <name evidence="7" type="ORF">CQW23_33998</name>
</gene>
<evidence type="ECO:0000256" key="1">
    <source>
        <dbReference type="ARBA" id="ARBA00004123"/>
    </source>
</evidence>
<dbReference type="InterPro" id="IPR036638">
    <property type="entry name" value="HLH_DNA-bd_sf"/>
</dbReference>
<evidence type="ECO:0000256" key="4">
    <source>
        <dbReference type="ARBA" id="ARBA00023163"/>
    </source>
</evidence>
<evidence type="ECO:0000256" key="2">
    <source>
        <dbReference type="ARBA" id="ARBA00023015"/>
    </source>
</evidence>
<keyword evidence="4" id="KW-0804">Transcription</keyword>
<dbReference type="GO" id="GO:0046983">
    <property type="term" value="F:protein dimerization activity"/>
    <property type="evidence" value="ECO:0007669"/>
    <property type="project" value="InterPro"/>
</dbReference>
<dbReference type="PANTHER" id="PTHR45844">
    <property type="entry name" value="TRANSCRIPTION FACTOR BHLH30"/>
    <property type="match status" value="1"/>
</dbReference>
<dbReference type="Pfam" id="PF00010">
    <property type="entry name" value="HLH"/>
    <property type="match status" value="1"/>
</dbReference>
<dbReference type="InterPro" id="IPR045865">
    <property type="entry name" value="ACT-like_dom_sf"/>
</dbReference>
<evidence type="ECO:0000313" key="7">
    <source>
        <dbReference type="EMBL" id="PHT26387.1"/>
    </source>
</evidence>
<reference evidence="8" key="2">
    <citation type="journal article" date="2017" name="J. Anim. Genet.">
        <title>Multiple reference genome sequences of hot pepper reveal the massive evolution of plant disease resistance genes by retroduplication.</title>
        <authorList>
            <person name="Kim S."/>
            <person name="Park J."/>
            <person name="Yeom S.-I."/>
            <person name="Kim Y.-M."/>
            <person name="Seo E."/>
            <person name="Kim K.-T."/>
            <person name="Kim M.-S."/>
            <person name="Lee J.M."/>
            <person name="Cheong K."/>
            <person name="Shin H.-S."/>
            <person name="Kim S.-B."/>
            <person name="Han K."/>
            <person name="Lee J."/>
            <person name="Park M."/>
            <person name="Lee H.-A."/>
            <person name="Lee H.-Y."/>
            <person name="Lee Y."/>
            <person name="Oh S."/>
            <person name="Lee J.H."/>
            <person name="Choi E."/>
            <person name="Choi E."/>
            <person name="Lee S.E."/>
            <person name="Jeon J."/>
            <person name="Kim H."/>
            <person name="Choi G."/>
            <person name="Song H."/>
            <person name="Lee J."/>
            <person name="Lee S.-C."/>
            <person name="Kwon J.-K."/>
            <person name="Lee H.-Y."/>
            <person name="Koo N."/>
            <person name="Hong Y."/>
            <person name="Kim R.W."/>
            <person name="Kang W.-H."/>
            <person name="Huh J.H."/>
            <person name="Kang B.-C."/>
            <person name="Yang T.-J."/>
            <person name="Lee Y.-H."/>
            <person name="Bennetzen J.L."/>
            <person name="Choi D."/>
        </authorList>
    </citation>
    <scope>NUCLEOTIDE SEQUENCE [LARGE SCALE GENOMIC DNA]</scope>
    <source>
        <strain evidence="8">cv. PBC81</strain>
    </source>
</reference>
<dbReference type="SUPFAM" id="SSF55021">
    <property type="entry name" value="ACT-like"/>
    <property type="match status" value="1"/>
</dbReference>
<keyword evidence="5" id="KW-0539">Nucleus</keyword>
<dbReference type="AlphaFoldDB" id="A0A2G2V0E0"/>
<dbReference type="STRING" id="33114.A0A2G2V0E0"/>
<keyword evidence="3" id="KW-0238">DNA-binding</keyword>
<keyword evidence="2" id="KW-0805">Transcription regulation</keyword>
<dbReference type="Gene3D" id="4.10.280.10">
    <property type="entry name" value="Helix-loop-helix DNA-binding domain"/>
    <property type="match status" value="1"/>
</dbReference>
<comment type="subcellular location">
    <subcellularLocation>
        <location evidence="1">Nucleus</location>
    </subcellularLocation>
</comment>
<dbReference type="InterPro" id="IPR011598">
    <property type="entry name" value="bHLH_dom"/>
</dbReference>
<evidence type="ECO:0000256" key="3">
    <source>
        <dbReference type="ARBA" id="ARBA00023125"/>
    </source>
</evidence>
<dbReference type="EMBL" id="MLFT02000826">
    <property type="protein sequence ID" value="PHT26387.1"/>
    <property type="molecule type" value="Genomic_DNA"/>
</dbReference>
<feature type="domain" description="BHLH" evidence="6">
    <location>
        <begin position="62"/>
        <end position="111"/>
    </location>
</feature>
<dbReference type="InterPro" id="IPR045847">
    <property type="entry name" value="AIG1-like"/>
</dbReference>
<proteinExistence type="predicted"/>
<dbReference type="CDD" id="cd11455">
    <property type="entry name" value="bHLH_AtAIG1_like"/>
    <property type="match status" value="1"/>
</dbReference>
<evidence type="ECO:0000313" key="8">
    <source>
        <dbReference type="Proteomes" id="UP000224567"/>
    </source>
</evidence>
<dbReference type="Proteomes" id="UP000224567">
    <property type="component" value="Unassembled WGS sequence"/>
</dbReference>
<protein>
    <recommendedName>
        <fullName evidence="6">BHLH domain-containing protein</fullName>
    </recommendedName>
</protein>
<comment type="caution">
    <text evidence="7">The sequence shown here is derived from an EMBL/GenBank/DDBJ whole genome shotgun (WGS) entry which is preliminary data.</text>
</comment>
<dbReference type="PROSITE" id="PS50888">
    <property type="entry name" value="BHLH"/>
    <property type="match status" value="1"/>
</dbReference>
<dbReference type="GO" id="GO:0003677">
    <property type="term" value="F:DNA binding"/>
    <property type="evidence" value="ECO:0007669"/>
    <property type="project" value="UniProtKB-KW"/>
</dbReference>
<dbReference type="SMART" id="SM00353">
    <property type="entry name" value="HLH"/>
    <property type="match status" value="1"/>
</dbReference>
<keyword evidence="8" id="KW-1185">Reference proteome</keyword>
<dbReference type="SUPFAM" id="SSF47459">
    <property type="entry name" value="HLH, helix-loop-helix DNA-binding domain"/>
    <property type="match status" value="1"/>
</dbReference>
<evidence type="ECO:0000259" key="6">
    <source>
        <dbReference type="PROSITE" id="PS50888"/>
    </source>
</evidence>
<sequence length="277" mass="31274">MYQFPSFYELGVNTCSDSYNNFLHEFINSSSSDQMFNNNNNINYVESSSVSPRSMAEAKAIAANKSHSEAERRRRKRINGHLATLRTLLPNTIKTDKASLLAEAVRCVRELKKTTSELEATTTTMSEYDDDNNDNDRTTFMKTVMFPSESDELNISYCRSNSSISNNNSTDNSNETFIIKASICCEDRPDIMMELKRALNSVQCKVVRAEMSTVGGRIKCVLWLELLENGCKEGLLVQLRRALKVVMDKNNFGPQNMGQDLLGNKRPRLLGGPMNYV</sequence>
<dbReference type="GO" id="GO:0005634">
    <property type="term" value="C:nucleus"/>
    <property type="evidence" value="ECO:0007669"/>
    <property type="project" value="UniProtKB-SubCell"/>
</dbReference>
<dbReference type="OrthoDB" id="690068at2759"/>
<evidence type="ECO:0000256" key="5">
    <source>
        <dbReference type="ARBA" id="ARBA00023242"/>
    </source>
</evidence>
<name>A0A2G2V0E0_CAPBA</name>
<organism evidence="7 8">
    <name type="scientific">Capsicum baccatum</name>
    <name type="common">Peruvian pepper</name>
    <dbReference type="NCBI Taxonomy" id="33114"/>
    <lineage>
        <taxon>Eukaryota</taxon>
        <taxon>Viridiplantae</taxon>
        <taxon>Streptophyta</taxon>
        <taxon>Embryophyta</taxon>
        <taxon>Tracheophyta</taxon>
        <taxon>Spermatophyta</taxon>
        <taxon>Magnoliopsida</taxon>
        <taxon>eudicotyledons</taxon>
        <taxon>Gunneridae</taxon>
        <taxon>Pentapetalae</taxon>
        <taxon>asterids</taxon>
        <taxon>lamiids</taxon>
        <taxon>Solanales</taxon>
        <taxon>Solanaceae</taxon>
        <taxon>Solanoideae</taxon>
        <taxon>Capsiceae</taxon>
        <taxon>Capsicum</taxon>
    </lineage>
</organism>
<accession>A0A2G2V0E0</accession>
<reference evidence="7 8" key="1">
    <citation type="journal article" date="2017" name="Genome Biol.">
        <title>New reference genome sequences of hot pepper reveal the massive evolution of plant disease-resistance genes by retroduplication.</title>
        <authorList>
            <person name="Kim S."/>
            <person name="Park J."/>
            <person name="Yeom S.I."/>
            <person name="Kim Y.M."/>
            <person name="Seo E."/>
            <person name="Kim K.T."/>
            <person name="Kim M.S."/>
            <person name="Lee J.M."/>
            <person name="Cheong K."/>
            <person name="Shin H.S."/>
            <person name="Kim S.B."/>
            <person name="Han K."/>
            <person name="Lee J."/>
            <person name="Park M."/>
            <person name="Lee H.A."/>
            <person name="Lee H.Y."/>
            <person name="Lee Y."/>
            <person name="Oh S."/>
            <person name="Lee J.H."/>
            <person name="Choi E."/>
            <person name="Choi E."/>
            <person name="Lee S.E."/>
            <person name="Jeon J."/>
            <person name="Kim H."/>
            <person name="Choi G."/>
            <person name="Song H."/>
            <person name="Lee J."/>
            <person name="Lee S.C."/>
            <person name="Kwon J.K."/>
            <person name="Lee H.Y."/>
            <person name="Koo N."/>
            <person name="Hong Y."/>
            <person name="Kim R.W."/>
            <person name="Kang W.H."/>
            <person name="Huh J.H."/>
            <person name="Kang B.C."/>
            <person name="Yang T.J."/>
            <person name="Lee Y.H."/>
            <person name="Bennetzen J.L."/>
            <person name="Choi D."/>
        </authorList>
    </citation>
    <scope>NUCLEOTIDE SEQUENCE [LARGE SCALE GENOMIC DNA]</scope>
    <source>
        <strain evidence="8">cv. PBC81</strain>
    </source>
</reference>
<dbReference type="GO" id="GO:0003700">
    <property type="term" value="F:DNA-binding transcription factor activity"/>
    <property type="evidence" value="ECO:0007669"/>
    <property type="project" value="InterPro"/>
</dbReference>
<dbReference type="PANTHER" id="PTHR45844:SF16">
    <property type="entry name" value="TRANSCRIPTION FACTOR BHLH30-LIKE"/>
    <property type="match status" value="1"/>
</dbReference>